<comment type="caution">
    <text evidence="2">The sequence shown here is derived from an EMBL/GenBank/DDBJ whole genome shotgun (WGS) entry which is preliminary data.</text>
</comment>
<name>A0ABQ4K2M6_9BACI</name>
<organism evidence="2 3">
    <name type="scientific">Siminovitchia fordii</name>
    <dbReference type="NCBI Taxonomy" id="254759"/>
    <lineage>
        <taxon>Bacteria</taxon>
        <taxon>Bacillati</taxon>
        <taxon>Bacillota</taxon>
        <taxon>Bacilli</taxon>
        <taxon>Bacillales</taxon>
        <taxon>Bacillaceae</taxon>
        <taxon>Siminovitchia</taxon>
    </lineage>
</organism>
<keyword evidence="1" id="KW-0472">Membrane</keyword>
<feature type="transmembrane region" description="Helical" evidence="1">
    <location>
        <begin position="64"/>
        <end position="94"/>
    </location>
</feature>
<sequence>MIILGGAIMTFLPRTFPLVVLSKIEIPDWGIRWLKYIPVAILTALLAQELLPLEDNEHWEVSHLAAAAVCLIAGLLTRSLLLTVGVGIAVVMLYNMLQ</sequence>
<dbReference type="EMBL" id="BOQT01000001">
    <property type="protein sequence ID" value="GIN19395.1"/>
    <property type="molecule type" value="Genomic_DNA"/>
</dbReference>
<evidence type="ECO:0000313" key="2">
    <source>
        <dbReference type="EMBL" id="GIN19395.1"/>
    </source>
</evidence>
<keyword evidence="1" id="KW-1133">Transmembrane helix</keyword>
<keyword evidence="3" id="KW-1185">Reference proteome</keyword>
<keyword evidence="1" id="KW-0812">Transmembrane</keyword>
<proteinExistence type="predicted"/>
<protein>
    <submittedName>
        <fullName evidence="2">Branched-chain amino acid ABC transporter</fullName>
    </submittedName>
</protein>
<reference evidence="2 3" key="1">
    <citation type="submission" date="2021-03" db="EMBL/GenBank/DDBJ databases">
        <title>Antimicrobial resistance genes in bacteria isolated from Japanese honey, and their potential for conferring macrolide and lincosamide resistance in the American foulbrood pathogen Paenibacillus larvae.</title>
        <authorList>
            <person name="Okamoto M."/>
            <person name="Kumagai M."/>
            <person name="Kanamori H."/>
            <person name="Takamatsu D."/>
        </authorList>
    </citation>
    <scope>NUCLEOTIDE SEQUENCE [LARGE SCALE GENOMIC DNA]</scope>
    <source>
        <strain evidence="2 3">J1TS3</strain>
    </source>
</reference>
<gene>
    <name evidence="2" type="ORF">J1TS3_05290</name>
</gene>
<dbReference type="Pfam" id="PF05437">
    <property type="entry name" value="AzlD"/>
    <property type="match status" value="1"/>
</dbReference>
<accession>A0ABQ4K2M6</accession>
<evidence type="ECO:0000256" key="1">
    <source>
        <dbReference type="SAM" id="Phobius"/>
    </source>
</evidence>
<dbReference type="Proteomes" id="UP000680279">
    <property type="component" value="Unassembled WGS sequence"/>
</dbReference>
<evidence type="ECO:0000313" key="3">
    <source>
        <dbReference type="Proteomes" id="UP000680279"/>
    </source>
</evidence>
<dbReference type="InterPro" id="IPR008407">
    <property type="entry name" value="Brnchd-chn_aa_trnsp_AzlD"/>
</dbReference>